<feature type="binding site" evidence="1">
    <location>
        <begin position="7"/>
        <end position="14"/>
    </location>
    <ligand>
        <name>substrate</name>
    </ligand>
</feature>
<sequence length="56" mass="6740">MKLYLIRYGETDWNLENKIQGSKDIKLNATRIMQAEQLREKILESKYRFSKIYSSP</sequence>
<evidence type="ECO:0000313" key="3">
    <source>
        <dbReference type="Proteomes" id="UP000198935"/>
    </source>
</evidence>
<dbReference type="InterPro" id="IPR029033">
    <property type="entry name" value="His_PPase_superfam"/>
</dbReference>
<organism evidence="2 3">
    <name type="scientific">Evansella caseinilytica</name>
    <dbReference type="NCBI Taxonomy" id="1503961"/>
    <lineage>
        <taxon>Bacteria</taxon>
        <taxon>Bacillati</taxon>
        <taxon>Bacillota</taxon>
        <taxon>Bacilli</taxon>
        <taxon>Bacillales</taxon>
        <taxon>Bacillaceae</taxon>
        <taxon>Evansella</taxon>
    </lineage>
</organism>
<dbReference type="Pfam" id="PF00300">
    <property type="entry name" value="His_Phos_1"/>
    <property type="match status" value="1"/>
</dbReference>
<keyword evidence="3" id="KW-1185">Reference proteome</keyword>
<dbReference type="Gene3D" id="3.40.50.1240">
    <property type="entry name" value="Phosphoglycerate mutase-like"/>
    <property type="match status" value="1"/>
</dbReference>
<dbReference type="InterPro" id="IPR013078">
    <property type="entry name" value="His_Pase_superF_clade-1"/>
</dbReference>
<dbReference type="Proteomes" id="UP000198935">
    <property type="component" value="Unassembled WGS sequence"/>
</dbReference>
<reference evidence="3" key="1">
    <citation type="submission" date="2016-10" db="EMBL/GenBank/DDBJ databases">
        <authorList>
            <person name="Varghese N."/>
            <person name="Submissions S."/>
        </authorList>
    </citation>
    <scope>NUCLEOTIDE SEQUENCE [LARGE SCALE GENOMIC DNA]</scope>
    <source>
        <strain evidence="3">SP</strain>
    </source>
</reference>
<evidence type="ECO:0000256" key="1">
    <source>
        <dbReference type="PIRSR" id="PIRSR613078-2"/>
    </source>
</evidence>
<accession>A0A1H3I6T8</accession>
<dbReference type="STRING" id="1503961.SAMN05421736_101733"/>
<gene>
    <name evidence="2" type="ORF">SAMN05421736_101733</name>
</gene>
<proteinExistence type="predicted"/>
<dbReference type="SUPFAM" id="SSF53254">
    <property type="entry name" value="Phosphoglycerate mutase-like"/>
    <property type="match status" value="1"/>
</dbReference>
<dbReference type="EMBL" id="FNPI01000001">
    <property type="protein sequence ID" value="SDY23352.1"/>
    <property type="molecule type" value="Genomic_DNA"/>
</dbReference>
<dbReference type="CDD" id="cd07067">
    <property type="entry name" value="HP_PGM_like"/>
    <property type="match status" value="1"/>
</dbReference>
<protein>
    <submittedName>
        <fullName evidence="2">Probable phosphoglycerate mutase</fullName>
    </submittedName>
</protein>
<evidence type="ECO:0000313" key="2">
    <source>
        <dbReference type="EMBL" id="SDY23352.1"/>
    </source>
</evidence>
<name>A0A1H3I6T8_9BACI</name>
<dbReference type="AlphaFoldDB" id="A0A1H3I6T8"/>